<dbReference type="InterPro" id="IPR036236">
    <property type="entry name" value="Znf_C2H2_sf"/>
</dbReference>
<keyword evidence="2" id="KW-0677">Repeat</keyword>
<dbReference type="InterPro" id="IPR013087">
    <property type="entry name" value="Znf_C2H2_type"/>
</dbReference>
<proteinExistence type="predicted"/>
<keyword evidence="1" id="KW-0479">Metal-binding</keyword>
<evidence type="ECO:0000256" key="1">
    <source>
        <dbReference type="ARBA" id="ARBA00022723"/>
    </source>
</evidence>
<dbReference type="SUPFAM" id="SSF57667">
    <property type="entry name" value="beta-beta-alpha zinc fingers"/>
    <property type="match status" value="2"/>
</dbReference>
<evidence type="ECO:0000256" key="3">
    <source>
        <dbReference type="ARBA" id="ARBA00022771"/>
    </source>
</evidence>
<dbReference type="Gene3D" id="3.30.160.60">
    <property type="entry name" value="Classic Zinc Finger"/>
    <property type="match status" value="2"/>
</dbReference>
<keyword evidence="4" id="KW-0862">Zinc</keyword>
<dbReference type="OrthoDB" id="10069414at2759"/>
<name>A0A7R8WHI4_9CRUS</name>
<dbReference type="GO" id="GO:0043565">
    <property type="term" value="F:sequence-specific DNA binding"/>
    <property type="evidence" value="ECO:0007669"/>
    <property type="project" value="TreeGrafter"/>
</dbReference>
<dbReference type="GO" id="GO:0000981">
    <property type="term" value="F:DNA-binding transcription factor activity, RNA polymerase II-specific"/>
    <property type="evidence" value="ECO:0007669"/>
    <property type="project" value="TreeGrafter"/>
</dbReference>
<dbReference type="FunFam" id="3.30.160.60:FF:000446">
    <property type="entry name" value="Zinc finger protein"/>
    <property type="match status" value="1"/>
</dbReference>
<dbReference type="PROSITE" id="PS50157">
    <property type="entry name" value="ZINC_FINGER_C2H2_2"/>
    <property type="match status" value="3"/>
</dbReference>
<protein>
    <submittedName>
        <fullName evidence="5">Uncharacterized protein</fullName>
    </submittedName>
</protein>
<organism evidence="5">
    <name type="scientific">Cyprideis torosa</name>
    <dbReference type="NCBI Taxonomy" id="163714"/>
    <lineage>
        <taxon>Eukaryota</taxon>
        <taxon>Metazoa</taxon>
        <taxon>Ecdysozoa</taxon>
        <taxon>Arthropoda</taxon>
        <taxon>Crustacea</taxon>
        <taxon>Oligostraca</taxon>
        <taxon>Ostracoda</taxon>
        <taxon>Podocopa</taxon>
        <taxon>Podocopida</taxon>
        <taxon>Cytherocopina</taxon>
        <taxon>Cytheroidea</taxon>
        <taxon>Cytherideidae</taxon>
        <taxon>Cyprideis</taxon>
    </lineage>
</organism>
<dbReference type="SMART" id="SM00355">
    <property type="entry name" value="ZnF_C2H2"/>
    <property type="match status" value="5"/>
</dbReference>
<dbReference type="PANTHER" id="PTHR24408">
    <property type="entry name" value="ZINC FINGER PROTEIN"/>
    <property type="match status" value="1"/>
</dbReference>
<dbReference type="PROSITE" id="PS00028">
    <property type="entry name" value="ZINC_FINGER_C2H2_1"/>
    <property type="match status" value="3"/>
</dbReference>
<keyword evidence="3" id="KW-0863">Zinc-finger</keyword>
<evidence type="ECO:0000256" key="4">
    <source>
        <dbReference type="ARBA" id="ARBA00022833"/>
    </source>
</evidence>
<gene>
    <name evidence="5" type="ORF">CTOB1V02_LOCUS6919</name>
</gene>
<dbReference type="EMBL" id="OB661839">
    <property type="protein sequence ID" value="CAD7229046.1"/>
    <property type="molecule type" value="Genomic_DNA"/>
</dbReference>
<dbReference type="Pfam" id="PF00096">
    <property type="entry name" value="zf-C2H2"/>
    <property type="match status" value="2"/>
</dbReference>
<evidence type="ECO:0000256" key="2">
    <source>
        <dbReference type="ARBA" id="ARBA00022737"/>
    </source>
</evidence>
<dbReference type="GO" id="GO:0008270">
    <property type="term" value="F:zinc ion binding"/>
    <property type="evidence" value="ECO:0007669"/>
    <property type="project" value="UniProtKB-KW"/>
</dbReference>
<dbReference type="PANTHER" id="PTHR24408:SF58">
    <property type="entry name" value="TRANSCRIPTION FACTOR (TFIIIA), PUTATIVE (AFU_ORTHOLOGUE AFUA_1G05150)-RELATED"/>
    <property type="match status" value="1"/>
</dbReference>
<evidence type="ECO:0000313" key="5">
    <source>
        <dbReference type="EMBL" id="CAD7229046.1"/>
    </source>
</evidence>
<dbReference type="GO" id="GO:0005634">
    <property type="term" value="C:nucleus"/>
    <property type="evidence" value="ECO:0007669"/>
    <property type="project" value="TreeGrafter"/>
</dbReference>
<dbReference type="AlphaFoldDB" id="A0A7R8WHI4"/>
<accession>A0A7R8WHI4</accession>
<sequence length="447" mass="49295">MDSQGKPTLDCDVCGQSFKHSSNLKRHRMNRHVGFRPYVCCECGDRLATLHSLRRHTRLTHNLRTNKEPLTYPCPCCPFIHYKRREKLKSHFLCEHPNVSLKVLHDHLGTLYKGLHAEPSAGRSFHCSVCGAMFATLSLLRHHIQGHEERREVLCTLCRQSFANYQSFIGHHCDDGLSSTASPSFVSDDINACDVCQQSFPSYPKMLNHRKSCLELACASCQACLVRPALRDQNETSSHSPATVSADEEVMQAINNNCPRCKWNRPLQHSGSTTLTSITLTFVVEGVNVTDNASLDRISIDSLRSCSSASESSAEILQATSPLSTTDGYGQPFLSRQQLANNDAMMADEGTLAQCISSPDPLQAILEEVGVYSPQFPSETPNSSDGLLESKGLNDVFVEPIRESEGQAQLQDLTAVDFGTADRNSQKNRCLDDSEAGEDSSFCAYGG</sequence>
<reference evidence="5" key="1">
    <citation type="submission" date="2020-11" db="EMBL/GenBank/DDBJ databases">
        <authorList>
            <person name="Tran Van P."/>
        </authorList>
    </citation>
    <scope>NUCLEOTIDE SEQUENCE</scope>
</reference>